<proteinExistence type="predicted"/>
<keyword evidence="1" id="KW-0732">Signal</keyword>
<evidence type="ECO:0000313" key="2">
    <source>
        <dbReference type="EMBL" id="TWH78202.1"/>
    </source>
</evidence>
<keyword evidence="3" id="KW-1185">Reference proteome</keyword>
<sequence>MKNKKVFIAIISVLLLAGCSKSAENNTEEAMVPSEAGANVFEQEVKADDKAVVGEAEKDGAEIMLPENTFDENVVISIENISDYSADGFRFLGEPVSVGVKGKETVRLNQPATLKFKIPNDQLSSIEKEEDVFAAYFNGTEWEYFHPDSVNLSEGTVEFTTYHFSDYAVGQLSRQEQLKYYAQRMATNTWAKEDQEKNFVAKFEGYLNDTLADAYGIENKETTRKILQSMAKQIPYMGGMFVSAANGDELEFAENFSSAAGKIILDQMKLDGDFMEESVTIASTYGKMAGDMSEDDYEEALKDIAKGLATTIISKNIAGKMLIAGAEIIDVAITDWKDKNIEDAFSAYKNGADGEHGYNLDAGDFEQLKLQMRGISHKIYSDGINAYCKRNKISTDDLTEEEEENIRREIDRKLKQEFDNRIAKEQDVDKQKEYHEKILKMFEDRGLLEEGSFGYDYGITLEDRIERLYLVMGQILSHTDKKFTTSTTAGEGEISIEDVCKLIGVWYSDRTNGKTQYFAKLKEMGHAKEEKATSGEYAWVLTEVVDGSNDSEWDLQNLSESYTYSPSYGRGAYSVTTTYIGESDDYYDPPYVNGESLTVQANWSTPPDVIGKDDVVSLSGTITATANTQSAFRWSGSTGAWIDNTRLSTEDGKTTFETNDGNNYESQSGTVTASFGEGSEGAKRVIEIYFFSSNKLFTQYVYEWKAVGSN</sequence>
<reference evidence="2 3" key="1">
    <citation type="submission" date="2019-07" db="EMBL/GenBank/DDBJ databases">
        <title>Genomic Encyclopedia of Type Strains, Phase I: the one thousand microbial genomes (KMG-I) project.</title>
        <authorList>
            <person name="Kyrpides N."/>
        </authorList>
    </citation>
    <scope>NUCLEOTIDE SEQUENCE [LARGE SCALE GENOMIC DNA]</scope>
    <source>
        <strain evidence="2 3">DSM 13558</strain>
    </source>
</reference>
<evidence type="ECO:0000313" key="3">
    <source>
        <dbReference type="Proteomes" id="UP000315343"/>
    </source>
</evidence>
<dbReference type="EMBL" id="VLKH01000010">
    <property type="protein sequence ID" value="TWH78202.1"/>
    <property type="molecule type" value="Genomic_DNA"/>
</dbReference>
<organism evidence="2 3">
    <name type="scientific">Sedimentibacter saalensis</name>
    <dbReference type="NCBI Taxonomy" id="130788"/>
    <lineage>
        <taxon>Bacteria</taxon>
        <taxon>Bacillati</taxon>
        <taxon>Bacillota</taxon>
        <taxon>Tissierellia</taxon>
        <taxon>Sedimentibacter</taxon>
    </lineage>
</organism>
<dbReference type="PROSITE" id="PS51257">
    <property type="entry name" value="PROKAR_LIPOPROTEIN"/>
    <property type="match status" value="1"/>
</dbReference>
<comment type="caution">
    <text evidence="2">The sequence shown here is derived from an EMBL/GenBank/DDBJ whole genome shotgun (WGS) entry which is preliminary data.</text>
</comment>
<dbReference type="Proteomes" id="UP000315343">
    <property type="component" value="Unassembled WGS sequence"/>
</dbReference>
<name>A0A562J4U1_9FIRM</name>
<protein>
    <submittedName>
        <fullName evidence="2">Uncharacterized protein</fullName>
    </submittedName>
</protein>
<gene>
    <name evidence="2" type="ORF">LY60_03044</name>
</gene>
<dbReference type="AlphaFoldDB" id="A0A562J4U1"/>
<accession>A0A562J4U1</accession>
<feature type="signal peptide" evidence="1">
    <location>
        <begin position="1"/>
        <end position="23"/>
    </location>
</feature>
<feature type="chain" id="PRO_5021729418" evidence="1">
    <location>
        <begin position="24"/>
        <end position="710"/>
    </location>
</feature>
<dbReference type="OrthoDB" id="1096764at2"/>
<evidence type="ECO:0000256" key="1">
    <source>
        <dbReference type="SAM" id="SignalP"/>
    </source>
</evidence>
<dbReference type="RefSeq" id="WP_145085571.1">
    <property type="nucleotide sequence ID" value="NZ_DAMBUX010000010.1"/>
</dbReference>